<dbReference type="Proteomes" id="UP001174909">
    <property type="component" value="Unassembled WGS sequence"/>
</dbReference>
<evidence type="ECO:0000256" key="1">
    <source>
        <dbReference type="ARBA" id="ARBA00006394"/>
    </source>
</evidence>
<comment type="similarity">
    <text evidence="1">Belongs to the malate synthase family.</text>
</comment>
<dbReference type="Pfam" id="PF01274">
    <property type="entry name" value="MS_TIM-barrel"/>
    <property type="match status" value="1"/>
</dbReference>
<feature type="domain" description="Malate synthase N-terminal" evidence="9">
    <location>
        <begin position="7"/>
        <end position="67"/>
    </location>
</feature>
<dbReference type="GO" id="GO:0006097">
    <property type="term" value="P:glyoxylate cycle"/>
    <property type="evidence" value="ECO:0007669"/>
    <property type="project" value="UniProtKB-KW"/>
</dbReference>
<name>A0AA35XL30_GEOBA</name>
<dbReference type="GO" id="GO:0005737">
    <property type="term" value="C:cytoplasm"/>
    <property type="evidence" value="ECO:0007669"/>
    <property type="project" value="TreeGrafter"/>
</dbReference>
<evidence type="ECO:0000259" key="9">
    <source>
        <dbReference type="Pfam" id="PF20656"/>
    </source>
</evidence>
<accession>A0AA35XL30</accession>
<dbReference type="EMBL" id="CASHTH010004402">
    <property type="protein sequence ID" value="CAI8056891.1"/>
    <property type="molecule type" value="Genomic_DNA"/>
</dbReference>
<organism evidence="11 12">
    <name type="scientific">Geodia barretti</name>
    <name type="common">Barrett's horny sponge</name>
    <dbReference type="NCBI Taxonomy" id="519541"/>
    <lineage>
        <taxon>Eukaryota</taxon>
        <taxon>Metazoa</taxon>
        <taxon>Porifera</taxon>
        <taxon>Demospongiae</taxon>
        <taxon>Heteroscleromorpha</taxon>
        <taxon>Tetractinellida</taxon>
        <taxon>Astrophorina</taxon>
        <taxon>Geodiidae</taxon>
        <taxon>Geodia</taxon>
    </lineage>
</organism>
<evidence type="ECO:0000256" key="2">
    <source>
        <dbReference type="ARBA" id="ARBA00012636"/>
    </source>
</evidence>
<evidence type="ECO:0000256" key="3">
    <source>
        <dbReference type="ARBA" id="ARBA00022435"/>
    </source>
</evidence>
<dbReference type="InterPro" id="IPR048356">
    <property type="entry name" value="MS_N"/>
</dbReference>
<dbReference type="GO" id="GO:0004474">
    <property type="term" value="F:malate synthase activity"/>
    <property type="evidence" value="ECO:0007669"/>
    <property type="project" value="UniProtKB-EC"/>
</dbReference>
<dbReference type="SUPFAM" id="SSF51645">
    <property type="entry name" value="Malate synthase G"/>
    <property type="match status" value="1"/>
</dbReference>
<dbReference type="EC" id="2.3.3.9" evidence="2"/>
<protein>
    <recommendedName>
        <fullName evidence="2">malate synthase</fullName>
        <ecNumber evidence="2">2.3.3.9</ecNumber>
    </recommendedName>
</protein>
<evidence type="ECO:0000256" key="5">
    <source>
        <dbReference type="ARBA" id="ARBA00022679"/>
    </source>
</evidence>
<dbReference type="InterPro" id="IPR001465">
    <property type="entry name" value="Malate_synthase_TIM"/>
</dbReference>
<dbReference type="Pfam" id="PF20656">
    <property type="entry name" value="MS_N"/>
    <property type="match status" value="1"/>
</dbReference>
<dbReference type="PANTHER" id="PTHR42902:SF1">
    <property type="entry name" value="MALATE SYNTHASE 1-RELATED"/>
    <property type="match status" value="1"/>
</dbReference>
<dbReference type="InterPro" id="IPR044856">
    <property type="entry name" value="Malate_synth_C_sf"/>
</dbReference>
<dbReference type="Gene3D" id="1.20.1220.12">
    <property type="entry name" value="Malate synthase, domain III"/>
    <property type="match status" value="1"/>
</dbReference>
<keyword evidence="12" id="KW-1185">Reference proteome</keyword>
<feature type="active site" description="Proton acceptor" evidence="7">
    <location>
        <position position="163"/>
    </location>
</feature>
<dbReference type="InterPro" id="IPR048355">
    <property type="entry name" value="MS_C"/>
</dbReference>
<evidence type="ECO:0000259" key="10">
    <source>
        <dbReference type="Pfam" id="PF20659"/>
    </source>
</evidence>
<feature type="active site" description="Proton donor" evidence="7">
    <location>
        <position position="442"/>
    </location>
</feature>
<dbReference type="PIRSF" id="PIRSF001363">
    <property type="entry name" value="Malate_synth"/>
    <property type="match status" value="1"/>
</dbReference>
<dbReference type="PANTHER" id="PTHR42902">
    <property type="entry name" value="MALATE SYNTHASE"/>
    <property type="match status" value="1"/>
</dbReference>
<dbReference type="InterPro" id="IPR046363">
    <property type="entry name" value="MS_N_TIM-barrel_dom"/>
</dbReference>
<dbReference type="InterPro" id="IPR011076">
    <property type="entry name" value="Malate_synth_sf"/>
</dbReference>
<evidence type="ECO:0000256" key="4">
    <source>
        <dbReference type="ARBA" id="ARBA00022532"/>
    </source>
</evidence>
<proteinExistence type="inferred from homology"/>
<sequence length="526" mass="58834">MPDHSNVQIIGSVPAQYAEVVADDALEFVAELHRNFETTRRRLMQARAKRQADIDAGANPDFLIETRSVRESDWRVAPAPADMTNRRVEITGPSSNRRMVINALNCGAQVYMTDFEDAHSPAWVPTLDGQLNVRDAYRRTISDETPDGRQYQLNEQTATLCVRPRGLHLMERHVLVDGEPVAGSFFDFGLTVYHNHVAQQSHGTGPYYYLPKLQSYLEARLWNEVFNYAEERLNIPRGSISPTVLIEHILAAFEMEEILYELRERPAGLNLGRWDYIFSVIKVFNQRADMVFPDRAQVTMATHFLTSAAQLLVNTCHRRGAHALGGMSAFIPRRDDEAANTAAFAQVQSDKQREASQGFDGAWIAHPGLVAPVLDVFQAAFSGDNQLGVIPEVRIAPDDLLEVPEGQITEAGLRNNVSVALQYVDAWTRGNGAVAIYGLMEDAATAEISRSQLWQWIHQGAALDDGRPITAELYRRIRAEEVASLVQQRGSENTGALDKAVELLDEIVLADEFIEFLTVPGYRYLD</sequence>
<keyword evidence="3" id="KW-0329">Glyoxylate bypass</keyword>
<evidence type="ECO:0000256" key="6">
    <source>
        <dbReference type="ARBA" id="ARBA00047918"/>
    </source>
</evidence>
<dbReference type="FunFam" id="3.20.20.360:FF:000001">
    <property type="entry name" value="Malate synthase"/>
    <property type="match status" value="1"/>
</dbReference>
<evidence type="ECO:0000313" key="11">
    <source>
        <dbReference type="EMBL" id="CAI8056891.1"/>
    </source>
</evidence>
<dbReference type="CDD" id="cd00727">
    <property type="entry name" value="malate_synt_A"/>
    <property type="match status" value="1"/>
</dbReference>
<comment type="caution">
    <text evidence="11">The sequence shown here is derived from an EMBL/GenBank/DDBJ whole genome shotgun (WGS) entry which is preliminary data.</text>
</comment>
<feature type="domain" description="Malate synthase TIM barrel" evidence="8">
    <location>
        <begin position="159"/>
        <end position="402"/>
    </location>
</feature>
<dbReference type="NCBIfam" id="TIGR01344">
    <property type="entry name" value="malate_syn_A"/>
    <property type="match status" value="1"/>
</dbReference>
<comment type="catalytic activity">
    <reaction evidence="6">
        <text>glyoxylate + acetyl-CoA + H2O = (S)-malate + CoA + H(+)</text>
        <dbReference type="Rhea" id="RHEA:18181"/>
        <dbReference type="ChEBI" id="CHEBI:15377"/>
        <dbReference type="ChEBI" id="CHEBI:15378"/>
        <dbReference type="ChEBI" id="CHEBI:15589"/>
        <dbReference type="ChEBI" id="CHEBI:36655"/>
        <dbReference type="ChEBI" id="CHEBI:57287"/>
        <dbReference type="ChEBI" id="CHEBI:57288"/>
        <dbReference type="EC" id="2.3.3.9"/>
    </reaction>
</comment>
<dbReference type="Pfam" id="PF20659">
    <property type="entry name" value="MS_C"/>
    <property type="match status" value="1"/>
</dbReference>
<dbReference type="GO" id="GO:0006099">
    <property type="term" value="P:tricarboxylic acid cycle"/>
    <property type="evidence" value="ECO:0007669"/>
    <property type="project" value="UniProtKB-KW"/>
</dbReference>
<evidence type="ECO:0000313" key="12">
    <source>
        <dbReference type="Proteomes" id="UP001174909"/>
    </source>
</evidence>
<keyword evidence="4" id="KW-0816">Tricarboxylic acid cycle</keyword>
<evidence type="ECO:0000259" key="8">
    <source>
        <dbReference type="Pfam" id="PF01274"/>
    </source>
</evidence>
<dbReference type="AlphaFoldDB" id="A0AA35XL30"/>
<dbReference type="FunFam" id="1.20.1220.12:FF:000001">
    <property type="entry name" value="Malate synthase"/>
    <property type="match status" value="1"/>
</dbReference>
<dbReference type="InterPro" id="IPR006252">
    <property type="entry name" value="Malate_synthA"/>
</dbReference>
<dbReference type="Gene3D" id="3.20.20.360">
    <property type="entry name" value="Malate synthase, domain 3"/>
    <property type="match status" value="1"/>
</dbReference>
<evidence type="ECO:0000256" key="7">
    <source>
        <dbReference type="PIRSR" id="PIRSR001363-1"/>
    </source>
</evidence>
<feature type="domain" description="Malate synthase C-terminal" evidence="10">
    <location>
        <begin position="407"/>
        <end position="524"/>
    </location>
</feature>
<reference evidence="11" key="1">
    <citation type="submission" date="2023-03" db="EMBL/GenBank/DDBJ databases">
        <authorList>
            <person name="Steffen K."/>
            <person name="Cardenas P."/>
        </authorList>
    </citation>
    <scope>NUCLEOTIDE SEQUENCE</scope>
</reference>
<keyword evidence="5" id="KW-0808">Transferase</keyword>
<gene>
    <name evidence="11" type="ORF">GBAR_LOCUS30983</name>
</gene>